<feature type="chain" id="PRO_5033954405" evidence="1">
    <location>
        <begin position="21"/>
        <end position="108"/>
    </location>
</feature>
<dbReference type="EMBL" id="HBUE01262509">
    <property type="protein sequence ID" value="CAG6559783.1"/>
    <property type="molecule type" value="Transcribed_RNA"/>
</dbReference>
<name>A0A8D8IUI2_CULPI</name>
<sequence>MPRKLSIVVLLLLVISLAHGYDRNVPRTYNLESEEDRYGRYERVLLGLKTSEGLTVDAKLLDKVREVIFEEESQQPMKHGERLVAVHLGRPKQSREVANLQYKNRIRY</sequence>
<accession>A0A8D8IUI2</accession>
<feature type="signal peptide" evidence="1">
    <location>
        <begin position="1"/>
        <end position="20"/>
    </location>
</feature>
<dbReference type="EMBL" id="HBUE01024907">
    <property type="protein sequence ID" value="CAG6454172.1"/>
    <property type="molecule type" value="Transcribed_RNA"/>
</dbReference>
<reference evidence="2" key="1">
    <citation type="submission" date="2021-05" db="EMBL/GenBank/DDBJ databases">
        <authorList>
            <person name="Alioto T."/>
            <person name="Alioto T."/>
            <person name="Gomez Garrido J."/>
        </authorList>
    </citation>
    <scope>NUCLEOTIDE SEQUENCE</scope>
</reference>
<proteinExistence type="predicted"/>
<evidence type="ECO:0000256" key="1">
    <source>
        <dbReference type="SAM" id="SignalP"/>
    </source>
</evidence>
<dbReference type="EMBL" id="HBUE01157392">
    <property type="protein sequence ID" value="CAG6508427.1"/>
    <property type="molecule type" value="Transcribed_RNA"/>
</dbReference>
<dbReference type="AlphaFoldDB" id="A0A8D8IUI2"/>
<keyword evidence="1" id="KW-0732">Signal</keyword>
<evidence type="ECO:0000313" key="2">
    <source>
        <dbReference type="EMBL" id="CAG6559783.1"/>
    </source>
</evidence>
<organism evidence="2">
    <name type="scientific">Culex pipiens</name>
    <name type="common">House mosquito</name>
    <dbReference type="NCBI Taxonomy" id="7175"/>
    <lineage>
        <taxon>Eukaryota</taxon>
        <taxon>Metazoa</taxon>
        <taxon>Ecdysozoa</taxon>
        <taxon>Arthropoda</taxon>
        <taxon>Hexapoda</taxon>
        <taxon>Insecta</taxon>
        <taxon>Pterygota</taxon>
        <taxon>Neoptera</taxon>
        <taxon>Endopterygota</taxon>
        <taxon>Diptera</taxon>
        <taxon>Nematocera</taxon>
        <taxon>Culicoidea</taxon>
        <taxon>Culicidae</taxon>
        <taxon>Culicinae</taxon>
        <taxon>Culicini</taxon>
        <taxon>Culex</taxon>
        <taxon>Culex</taxon>
    </lineage>
</organism>
<protein>
    <submittedName>
        <fullName evidence="2">(northern house mosquito) hypothetical protein</fullName>
    </submittedName>
</protein>